<dbReference type="OrthoDB" id="289887at2"/>
<dbReference type="SUPFAM" id="SSF88659">
    <property type="entry name" value="Sigma3 and sigma4 domains of RNA polymerase sigma factors"/>
    <property type="match status" value="1"/>
</dbReference>
<evidence type="ECO:0000256" key="3">
    <source>
        <dbReference type="ARBA" id="ARBA00023082"/>
    </source>
</evidence>
<evidence type="ECO:0000256" key="5">
    <source>
        <dbReference type="ARBA" id="ARBA00023163"/>
    </source>
</evidence>
<evidence type="ECO:0000259" key="7">
    <source>
        <dbReference type="Pfam" id="PF08281"/>
    </source>
</evidence>
<dbReference type="PANTHER" id="PTHR43133:SF8">
    <property type="entry name" value="RNA POLYMERASE SIGMA FACTOR HI_1459-RELATED"/>
    <property type="match status" value="1"/>
</dbReference>
<protein>
    <submittedName>
        <fullName evidence="8">ECF RNA polymerase sigma factor SigR</fullName>
    </submittedName>
</protein>
<proteinExistence type="inferred from homology"/>
<name>A0A5C5UZR3_9BACT</name>
<organism evidence="8 9">
    <name type="scientific">Posidoniimonas corsicana</name>
    <dbReference type="NCBI Taxonomy" id="1938618"/>
    <lineage>
        <taxon>Bacteria</taxon>
        <taxon>Pseudomonadati</taxon>
        <taxon>Planctomycetota</taxon>
        <taxon>Planctomycetia</taxon>
        <taxon>Pirellulales</taxon>
        <taxon>Lacipirellulaceae</taxon>
        <taxon>Posidoniimonas</taxon>
    </lineage>
</organism>
<dbReference type="NCBIfam" id="TIGR02937">
    <property type="entry name" value="sigma70-ECF"/>
    <property type="match status" value="1"/>
</dbReference>
<dbReference type="EMBL" id="SIHJ01000004">
    <property type="protein sequence ID" value="TWT31329.1"/>
    <property type="molecule type" value="Genomic_DNA"/>
</dbReference>
<feature type="domain" description="RNA polymerase sigma factor 70 region 4 type 2" evidence="7">
    <location>
        <begin position="102"/>
        <end position="152"/>
    </location>
</feature>
<dbReference type="InterPro" id="IPR013324">
    <property type="entry name" value="RNA_pol_sigma_r3/r4-like"/>
</dbReference>
<evidence type="ECO:0000256" key="4">
    <source>
        <dbReference type="ARBA" id="ARBA00023125"/>
    </source>
</evidence>
<dbReference type="Pfam" id="PF04542">
    <property type="entry name" value="Sigma70_r2"/>
    <property type="match status" value="1"/>
</dbReference>
<dbReference type="InterPro" id="IPR014284">
    <property type="entry name" value="RNA_pol_sigma-70_dom"/>
</dbReference>
<evidence type="ECO:0000313" key="9">
    <source>
        <dbReference type="Proteomes" id="UP000316714"/>
    </source>
</evidence>
<dbReference type="Gene3D" id="1.10.1740.10">
    <property type="match status" value="1"/>
</dbReference>
<dbReference type="GO" id="GO:0003677">
    <property type="term" value="F:DNA binding"/>
    <property type="evidence" value="ECO:0007669"/>
    <property type="project" value="UniProtKB-KW"/>
</dbReference>
<evidence type="ECO:0000259" key="6">
    <source>
        <dbReference type="Pfam" id="PF04542"/>
    </source>
</evidence>
<keyword evidence="4" id="KW-0238">DNA-binding</keyword>
<evidence type="ECO:0000256" key="2">
    <source>
        <dbReference type="ARBA" id="ARBA00023015"/>
    </source>
</evidence>
<dbReference type="SUPFAM" id="SSF88946">
    <property type="entry name" value="Sigma2 domain of RNA polymerase sigma factors"/>
    <property type="match status" value="1"/>
</dbReference>
<accession>A0A5C5UZR3</accession>
<comment type="caution">
    <text evidence="8">The sequence shown here is derived from an EMBL/GenBank/DDBJ whole genome shotgun (WGS) entry which is preliminary data.</text>
</comment>
<reference evidence="8 9" key="1">
    <citation type="submission" date="2019-02" db="EMBL/GenBank/DDBJ databases">
        <title>Deep-cultivation of Planctomycetes and their phenomic and genomic characterization uncovers novel biology.</title>
        <authorList>
            <person name="Wiegand S."/>
            <person name="Jogler M."/>
            <person name="Boedeker C."/>
            <person name="Pinto D."/>
            <person name="Vollmers J."/>
            <person name="Rivas-Marin E."/>
            <person name="Kohn T."/>
            <person name="Peeters S.H."/>
            <person name="Heuer A."/>
            <person name="Rast P."/>
            <person name="Oberbeckmann S."/>
            <person name="Bunk B."/>
            <person name="Jeske O."/>
            <person name="Meyerdierks A."/>
            <person name="Storesund J.E."/>
            <person name="Kallscheuer N."/>
            <person name="Luecker S."/>
            <person name="Lage O.M."/>
            <person name="Pohl T."/>
            <person name="Merkel B.J."/>
            <person name="Hornburger P."/>
            <person name="Mueller R.-W."/>
            <person name="Bruemmer F."/>
            <person name="Labrenz M."/>
            <person name="Spormann A.M."/>
            <person name="Op Den Camp H."/>
            <person name="Overmann J."/>
            <person name="Amann R."/>
            <person name="Jetten M.S.M."/>
            <person name="Mascher T."/>
            <person name="Medema M.H."/>
            <person name="Devos D.P."/>
            <person name="Kaster A.-K."/>
            <person name="Ovreas L."/>
            <person name="Rohde M."/>
            <person name="Galperin M.Y."/>
            <person name="Jogler C."/>
        </authorList>
    </citation>
    <scope>NUCLEOTIDE SEQUENCE [LARGE SCALE GENOMIC DNA]</scope>
    <source>
        <strain evidence="8 9">KOR34</strain>
    </source>
</reference>
<dbReference type="RefSeq" id="WP_146568505.1">
    <property type="nucleotide sequence ID" value="NZ_SIHJ01000004.1"/>
</dbReference>
<dbReference type="AlphaFoldDB" id="A0A5C5UZR3"/>
<keyword evidence="9" id="KW-1185">Reference proteome</keyword>
<dbReference type="Proteomes" id="UP000316714">
    <property type="component" value="Unassembled WGS sequence"/>
</dbReference>
<dbReference type="InterPro" id="IPR013325">
    <property type="entry name" value="RNA_pol_sigma_r2"/>
</dbReference>
<evidence type="ECO:0000256" key="1">
    <source>
        <dbReference type="ARBA" id="ARBA00010641"/>
    </source>
</evidence>
<dbReference type="GO" id="GO:0016987">
    <property type="term" value="F:sigma factor activity"/>
    <property type="evidence" value="ECO:0007669"/>
    <property type="project" value="UniProtKB-KW"/>
</dbReference>
<dbReference type="PANTHER" id="PTHR43133">
    <property type="entry name" value="RNA POLYMERASE ECF-TYPE SIGMA FACTO"/>
    <property type="match status" value="1"/>
</dbReference>
<dbReference type="GO" id="GO:0006352">
    <property type="term" value="P:DNA-templated transcription initiation"/>
    <property type="evidence" value="ECO:0007669"/>
    <property type="project" value="InterPro"/>
</dbReference>
<evidence type="ECO:0000313" key="8">
    <source>
        <dbReference type="EMBL" id="TWT31329.1"/>
    </source>
</evidence>
<dbReference type="InterPro" id="IPR036388">
    <property type="entry name" value="WH-like_DNA-bd_sf"/>
</dbReference>
<keyword evidence="2" id="KW-0805">Transcription regulation</keyword>
<dbReference type="InterPro" id="IPR039425">
    <property type="entry name" value="RNA_pol_sigma-70-like"/>
</dbReference>
<comment type="similarity">
    <text evidence="1">Belongs to the sigma-70 factor family. ECF subfamily.</text>
</comment>
<dbReference type="InterPro" id="IPR007627">
    <property type="entry name" value="RNA_pol_sigma70_r2"/>
</dbReference>
<feature type="domain" description="RNA polymerase sigma-70 region 2" evidence="6">
    <location>
        <begin position="30"/>
        <end position="72"/>
    </location>
</feature>
<sequence length="165" mass="18482">MADEQHLRFSRLLDQHGAALVLYARQWPCDAEDVVQDALVSLMRQSPPPENPARWLYRVVRNGAIDASRRQAVRASHERKGGKLRDAWFESNLETPLDAADAQRALAALPLELREVVVLRIWGGHTLAEIGKLTGCSSSTAHRNYNAALAELRKHWSLGCPNVDR</sequence>
<dbReference type="Pfam" id="PF08281">
    <property type="entry name" value="Sigma70_r4_2"/>
    <property type="match status" value="1"/>
</dbReference>
<keyword evidence="3" id="KW-0731">Sigma factor</keyword>
<gene>
    <name evidence="8" type="primary">sigR</name>
    <name evidence="8" type="ORF">KOR34_47080</name>
</gene>
<keyword evidence="5" id="KW-0804">Transcription</keyword>
<dbReference type="Gene3D" id="1.10.10.10">
    <property type="entry name" value="Winged helix-like DNA-binding domain superfamily/Winged helix DNA-binding domain"/>
    <property type="match status" value="1"/>
</dbReference>
<dbReference type="InterPro" id="IPR013249">
    <property type="entry name" value="RNA_pol_sigma70_r4_t2"/>
</dbReference>